<feature type="domain" description="U1-type" evidence="5">
    <location>
        <begin position="8"/>
        <end position="43"/>
    </location>
</feature>
<gene>
    <name evidence="6" type="ORF">BKA67DRAFT_400473</name>
</gene>
<dbReference type="RefSeq" id="XP_045954411.1">
    <property type="nucleotide sequence ID" value="XM_046096687.1"/>
</dbReference>
<dbReference type="EMBL" id="JAGPXC010000008">
    <property type="protein sequence ID" value="KAH6647899.1"/>
    <property type="molecule type" value="Genomic_DNA"/>
</dbReference>
<comment type="caution">
    <text evidence="6">The sequence shown here is derived from an EMBL/GenBank/DDBJ whole genome shotgun (WGS) entry which is preliminary data.</text>
</comment>
<proteinExistence type="predicted"/>
<evidence type="ECO:0000313" key="6">
    <source>
        <dbReference type="EMBL" id="KAH6647899.1"/>
    </source>
</evidence>
<dbReference type="OrthoDB" id="191651at2759"/>
<dbReference type="AlphaFoldDB" id="A0A9P8UCU4"/>
<evidence type="ECO:0000313" key="7">
    <source>
        <dbReference type="Proteomes" id="UP000758603"/>
    </source>
</evidence>
<name>A0A9P8UCU4_9PEZI</name>
<keyword evidence="3" id="KW-0862">Zinc</keyword>
<dbReference type="PANTHER" id="PTHR13173:SF10">
    <property type="entry name" value="WW DOMAIN-BINDING PROTEIN 4"/>
    <property type="match status" value="1"/>
</dbReference>
<feature type="compositionally biased region" description="Basic and acidic residues" evidence="4">
    <location>
        <begin position="43"/>
        <end position="67"/>
    </location>
</feature>
<accession>A0A9P8UCU4</accession>
<dbReference type="GO" id="GO:0003723">
    <property type="term" value="F:RNA binding"/>
    <property type="evidence" value="ECO:0007669"/>
    <property type="project" value="TreeGrafter"/>
</dbReference>
<keyword evidence="7" id="KW-1185">Reference proteome</keyword>
<evidence type="ECO:0000256" key="1">
    <source>
        <dbReference type="ARBA" id="ARBA00022723"/>
    </source>
</evidence>
<feature type="compositionally biased region" description="Basic residues" evidence="4">
    <location>
        <begin position="284"/>
        <end position="295"/>
    </location>
</feature>
<dbReference type="SMART" id="SM00451">
    <property type="entry name" value="ZnF_U1"/>
    <property type="match status" value="1"/>
</dbReference>
<dbReference type="GO" id="GO:0008270">
    <property type="term" value="F:zinc ion binding"/>
    <property type="evidence" value="ECO:0007669"/>
    <property type="project" value="UniProtKB-KW"/>
</dbReference>
<organism evidence="6 7">
    <name type="scientific">Truncatella angustata</name>
    <dbReference type="NCBI Taxonomy" id="152316"/>
    <lineage>
        <taxon>Eukaryota</taxon>
        <taxon>Fungi</taxon>
        <taxon>Dikarya</taxon>
        <taxon>Ascomycota</taxon>
        <taxon>Pezizomycotina</taxon>
        <taxon>Sordariomycetes</taxon>
        <taxon>Xylariomycetidae</taxon>
        <taxon>Amphisphaeriales</taxon>
        <taxon>Sporocadaceae</taxon>
        <taxon>Truncatella</taxon>
    </lineage>
</organism>
<dbReference type="GO" id="GO:0000398">
    <property type="term" value="P:mRNA splicing, via spliceosome"/>
    <property type="evidence" value="ECO:0007669"/>
    <property type="project" value="InterPro"/>
</dbReference>
<keyword evidence="2" id="KW-0863">Zinc-finger</keyword>
<feature type="compositionally biased region" description="Low complexity" evidence="4">
    <location>
        <begin position="73"/>
        <end position="103"/>
    </location>
</feature>
<evidence type="ECO:0000256" key="4">
    <source>
        <dbReference type="SAM" id="MobiDB-lite"/>
    </source>
</evidence>
<evidence type="ECO:0000256" key="3">
    <source>
        <dbReference type="ARBA" id="ARBA00022833"/>
    </source>
</evidence>
<evidence type="ECO:0000259" key="5">
    <source>
        <dbReference type="SMART" id="SM00451"/>
    </source>
</evidence>
<dbReference type="Gene3D" id="3.30.160.60">
    <property type="entry name" value="Classic Zinc Finger"/>
    <property type="match status" value="1"/>
</dbReference>
<dbReference type="GeneID" id="70125579"/>
<reference evidence="6" key="1">
    <citation type="journal article" date="2021" name="Nat. Commun.">
        <title>Genetic determinants of endophytism in the Arabidopsis root mycobiome.</title>
        <authorList>
            <person name="Mesny F."/>
            <person name="Miyauchi S."/>
            <person name="Thiergart T."/>
            <person name="Pickel B."/>
            <person name="Atanasova L."/>
            <person name="Karlsson M."/>
            <person name="Huettel B."/>
            <person name="Barry K.W."/>
            <person name="Haridas S."/>
            <person name="Chen C."/>
            <person name="Bauer D."/>
            <person name="Andreopoulos W."/>
            <person name="Pangilinan J."/>
            <person name="LaButti K."/>
            <person name="Riley R."/>
            <person name="Lipzen A."/>
            <person name="Clum A."/>
            <person name="Drula E."/>
            <person name="Henrissat B."/>
            <person name="Kohler A."/>
            <person name="Grigoriev I.V."/>
            <person name="Martin F.M."/>
            <person name="Hacquard S."/>
        </authorList>
    </citation>
    <scope>NUCLEOTIDE SEQUENCE</scope>
    <source>
        <strain evidence="6">MPI-SDFR-AT-0073</strain>
    </source>
</reference>
<sequence>MSEYWKSTPKYWCKHCQVYVRDTKLERSNHEATGKHQGALKRFLRDLHRGHDKDEKEKERAKREIERLNGVVGSSSNSGSAGPSSSTPPGAPKPSSSSSQPPARTTEAQRQKQWEQLADMGIDVPTELRGNMAMASEWHVTTTRVIDDTPKTDENGNIKVEGVATGVRKRVRRDGEEEEEEAVQSLFKKPRKWGRDTKQAPEDDADLDALLSGTLAPVKNEAAQDSTAKHVKSEQDHPSLKKEPSDDDQGIPDTVKPEVESGETAAVKTEQASEGGVDAPSVVFKKRKPKNVRQK</sequence>
<feature type="compositionally biased region" description="Basic and acidic residues" evidence="4">
    <location>
        <begin position="227"/>
        <end position="244"/>
    </location>
</feature>
<dbReference type="InterPro" id="IPR040023">
    <property type="entry name" value="WBP4"/>
</dbReference>
<feature type="region of interest" description="Disordered" evidence="4">
    <location>
        <begin position="28"/>
        <end position="124"/>
    </location>
</feature>
<dbReference type="SUPFAM" id="SSF57667">
    <property type="entry name" value="beta-beta-alpha zinc fingers"/>
    <property type="match status" value="1"/>
</dbReference>
<dbReference type="InterPro" id="IPR013085">
    <property type="entry name" value="U1-CZ_Znf_C2H2"/>
</dbReference>
<dbReference type="PANTHER" id="PTHR13173">
    <property type="entry name" value="WW DOMAIN BINDING PROTEIN 4"/>
    <property type="match status" value="1"/>
</dbReference>
<dbReference type="InterPro" id="IPR036236">
    <property type="entry name" value="Znf_C2H2_sf"/>
</dbReference>
<dbReference type="GO" id="GO:0071011">
    <property type="term" value="C:precatalytic spliceosome"/>
    <property type="evidence" value="ECO:0007669"/>
    <property type="project" value="TreeGrafter"/>
</dbReference>
<evidence type="ECO:0000256" key="2">
    <source>
        <dbReference type="ARBA" id="ARBA00022771"/>
    </source>
</evidence>
<keyword evidence="1" id="KW-0479">Metal-binding</keyword>
<feature type="region of interest" description="Disordered" evidence="4">
    <location>
        <begin position="170"/>
        <end position="295"/>
    </location>
</feature>
<protein>
    <recommendedName>
        <fullName evidence="5">U1-type domain-containing protein</fullName>
    </recommendedName>
</protein>
<dbReference type="Proteomes" id="UP000758603">
    <property type="component" value="Unassembled WGS sequence"/>
</dbReference>
<dbReference type="Pfam" id="PF06220">
    <property type="entry name" value="zf-U1"/>
    <property type="match status" value="1"/>
</dbReference>
<dbReference type="InterPro" id="IPR003604">
    <property type="entry name" value="Matrin/U1-like-C_Znf_C2H2"/>
</dbReference>